<dbReference type="NCBIfam" id="TIGR03819">
    <property type="entry name" value="heli_sec_ATPase"/>
    <property type="match status" value="1"/>
</dbReference>
<protein>
    <submittedName>
        <fullName evidence="3">TadA family conjugal transfer-associated ATPase</fullName>
    </submittedName>
</protein>
<dbReference type="GO" id="GO:0016887">
    <property type="term" value="F:ATP hydrolysis activity"/>
    <property type="evidence" value="ECO:0007669"/>
    <property type="project" value="InterPro"/>
</dbReference>
<dbReference type="SUPFAM" id="SSF52540">
    <property type="entry name" value="P-loop containing nucleoside triphosphate hydrolases"/>
    <property type="match status" value="1"/>
</dbReference>
<dbReference type="Proteomes" id="UP000543556">
    <property type="component" value="Unassembled WGS sequence"/>
</dbReference>
<evidence type="ECO:0000313" key="3">
    <source>
        <dbReference type="EMBL" id="NVM93512.1"/>
    </source>
</evidence>
<dbReference type="CDD" id="cd01130">
    <property type="entry name" value="VirB11-like_ATPase"/>
    <property type="match status" value="1"/>
</dbReference>
<dbReference type="InterPro" id="IPR027417">
    <property type="entry name" value="P-loop_NTPase"/>
</dbReference>
<dbReference type="InterPro" id="IPR022399">
    <property type="entry name" value="TadA-like_ATPase"/>
</dbReference>
<evidence type="ECO:0000256" key="1">
    <source>
        <dbReference type="ARBA" id="ARBA00006611"/>
    </source>
</evidence>
<proteinExistence type="inferred from homology"/>
<reference evidence="3 4" key="1">
    <citation type="submission" date="2020-02" db="EMBL/GenBank/DDBJ databases">
        <title>Genome sequence of strain AETb3-4.</title>
        <authorList>
            <person name="Gao J."/>
            <person name="Zhang X."/>
        </authorList>
    </citation>
    <scope>NUCLEOTIDE SEQUENCE [LARGE SCALE GENOMIC DNA]</scope>
    <source>
        <strain evidence="3 4">AETb3-4</strain>
    </source>
</reference>
<dbReference type="PANTHER" id="PTHR30486">
    <property type="entry name" value="TWITCHING MOTILITY PROTEIN PILT"/>
    <property type="match status" value="1"/>
</dbReference>
<dbReference type="InterPro" id="IPR050921">
    <property type="entry name" value="T4SS_GSP_E_ATPase"/>
</dbReference>
<dbReference type="AlphaFoldDB" id="A0A7Y7IDI9"/>
<dbReference type="EMBL" id="JAAMFM010000001">
    <property type="protein sequence ID" value="NVM93512.1"/>
    <property type="molecule type" value="Genomic_DNA"/>
</dbReference>
<comment type="caution">
    <text evidence="3">The sequence shown here is derived from an EMBL/GenBank/DDBJ whole genome shotgun (WGS) entry which is preliminary data.</text>
</comment>
<accession>A0A7Y7IDI9</accession>
<evidence type="ECO:0000313" key="4">
    <source>
        <dbReference type="Proteomes" id="UP000543556"/>
    </source>
</evidence>
<gene>
    <name evidence="3" type="ORF">G6034_01060</name>
</gene>
<dbReference type="Gene3D" id="3.30.450.380">
    <property type="match status" value="1"/>
</dbReference>
<sequence>MAGRGRHPGGWRRESREAWRRESRAAWAVTRHAAGRPFDARRQAGPGIVAATGPATGARQDGPTLDRALLESVRQAVLAESGPVTELRVAAAVSGSGRLLGASGSLVAMDRISAELNGLGPLQSLALDPNVTDIFVNAPGSVWLDRGAGPEPVDVAFDSEVSLRALAVRLIAAGGRRLDDSSPCVDVKIAPGYRVHAVLPPISSKGTLLSIRIGRRRSFTLAELQAAGCVHPAMSEVLRRIIGCRLGFLVSGATGAGKTTLLSTLLGLCQPAERLVLIEDAAELEPAHPHVLTLEARHANAEGAGSVDLQELVRQALRMNPGRLIVGECRGLEVRELLMALNTGHSGGGGTIHANSAADVPARLAALGVLAGMSIEAVALQAASALDAVIHVDRGIGGRLVSEIGVVALREGRLAVIPALVVRPAPPSDTGAPGGGVPALLPSAGPAWPELAARLGLDPLPPAGREPWPS</sequence>
<dbReference type="Pfam" id="PF00437">
    <property type="entry name" value="T2SSE"/>
    <property type="match status" value="1"/>
</dbReference>
<dbReference type="InterPro" id="IPR001482">
    <property type="entry name" value="T2SS/T4SS_dom"/>
</dbReference>
<feature type="domain" description="Bacterial type II secretion system protein E" evidence="2">
    <location>
        <begin position="117"/>
        <end position="390"/>
    </location>
</feature>
<dbReference type="PANTHER" id="PTHR30486:SF6">
    <property type="entry name" value="TYPE IV PILUS RETRACTATION ATPASE PILT"/>
    <property type="match status" value="1"/>
</dbReference>
<organism evidence="3 4">
    <name type="scientific">Arthrobacter wenxiniae</name>
    <dbReference type="NCBI Taxonomy" id="2713570"/>
    <lineage>
        <taxon>Bacteria</taxon>
        <taxon>Bacillati</taxon>
        <taxon>Actinomycetota</taxon>
        <taxon>Actinomycetes</taxon>
        <taxon>Micrococcales</taxon>
        <taxon>Micrococcaceae</taxon>
        <taxon>Arthrobacter</taxon>
    </lineage>
</organism>
<name>A0A7Y7IDI9_9MICC</name>
<evidence type="ECO:0000259" key="2">
    <source>
        <dbReference type="Pfam" id="PF00437"/>
    </source>
</evidence>
<keyword evidence="4" id="KW-1185">Reference proteome</keyword>
<comment type="similarity">
    <text evidence="1">Belongs to the GSP E family.</text>
</comment>
<dbReference type="Gene3D" id="3.40.50.300">
    <property type="entry name" value="P-loop containing nucleotide triphosphate hydrolases"/>
    <property type="match status" value="1"/>
</dbReference>